<name>A0AAW0W1D4_CHEQU</name>
<dbReference type="InterPro" id="IPR010912">
    <property type="entry name" value="SPOC_met"/>
</dbReference>
<evidence type="ECO:0000256" key="1">
    <source>
        <dbReference type="ARBA" id="ARBA00004123"/>
    </source>
</evidence>
<evidence type="ECO:0000259" key="8">
    <source>
        <dbReference type="PROSITE" id="PS50917"/>
    </source>
</evidence>
<proteinExistence type="predicted"/>
<dbReference type="AlphaFoldDB" id="A0AAW0W1D4"/>
<evidence type="ECO:0000313" key="10">
    <source>
        <dbReference type="Proteomes" id="UP001445076"/>
    </source>
</evidence>
<dbReference type="InterPro" id="IPR016194">
    <property type="entry name" value="SPOC-like_C_dom_sf"/>
</dbReference>
<dbReference type="PROSITE" id="PS50917">
    <property type="entry name" value="SPOC"/>
    <property type="match status" value="1"/>
</dbReference>
<dbReference type="EMBL" id="JARKIK010000091">
    <property type="protein sequence ID" value="KAK8723077.1"/>
    <property type="molecule type" value="Genomic_DNA"/>
</dbReference>
<dbReference type="Gene3D" id="2.40.290.10">
    <property type="match status" value="1"/>
</dbReference>
<evidence type="ECO:0000256" key="7">
    <source>
        <dbReference type="SAM" id="MobiDB-lite"/>
    </source>
</evidence>
<comment type="caution">
    <text evidence="9">The sequence shown here is derived from an EMBL/GenBank/DDBJ whole genome shotgun (WGS) entry which is preliminary data.</text>
</comment>
<reference evidence="9 10" key="1">
    <citation type="journal article" date="2024" name="BMC Genomics">
        <title>Genome assembly of redclaw crayfish (Cherax quadricarinatus) provides insights into its immune adaptation and hypoxia tolerance.</title>
        <authorList>
            <person name="Liu Z."/>
            <person name="Zheng J."/>
            <person name="Li H."/>
            <person name="Fang K."/>
            <person name="Wang S."/>
            <person name="He J."/>
            <person name="Zhou D."/>
            <person name="Weng S."/>
            <person name="Chi M."/>
            <person name="Gu Z."/>
            <person name="He J."/>
            <person name="Li F."/>
            <person name="Wang M."/>
        </authorList>
    </citation>
    <scope>NUCLEOTIDE SEQUENCE [LARGE SCALE GENOMIC DNA]</scope>
    <source>
        <strain evidence="9">ZL_2023a</strain>
    </source>
</reference>
<comment type="subcellular location">
    <subcellularLocation>
        <location evidence="1">Nucleus</location>
    </subcellularLocation>
</comment>
<keyword evidence="6" id="KW-0539">Nucleus</keyword>
<evidence type="ECO:0000256" key="6">
    <source>
        <dbReference type="ARBA" id="ARBA00023242"/>
    </source>
</evidence>
<sequence>MEGRPIPGTPAVAYETSHARVAPAAAIEDNAGHHRVFIDEQRAVHGEFIGMNMHPRYPNPRFLEPPRVEVARLPGSSPSTPSPAGRPLETEPHANTHHSTMPGYDMGEMMRGVPPAYLPHMYPSQYYGIYGGDKIITPLPLDMKLEKGEAEKLEPRSGTGTPGPADFPPRSSGASATLAPRGQSSPHVLASPHHDRSTDSPQVAMVYTRLYDHRYYYPGRAGTPGAPGTAEHEARSRISSPSAAGHVYPTIPPTEVHHQSMVQISQQQFTSQIPPQLQMLLQGSDVTWAGLLGLKQDHAAVQMLYVSGSSDVARGALRVYPDGSTSPIRIGQRMRLEQTQLEGVARKIQMEAEHCMLLALPHGRDSYDFMQQQNSLRNGIINYLVVKQAAGIVNVSAPGTQQPAYVVHIFPPCDFANENLARISPDLLHRVAEISYLLVVIATC</sequence>
<dbReference type="InterPro" id="IPR012921">
    <property type="entry name" value="SPOC_C"/>
</dbReference>
<evidence type="ECO:0000256" key="3">
    <source>
        <dbReference type="ARBA" id="ARBA00023015"/>
    </source>
</evidence>
<feature type="region of interest" description="Disordered" evidence="7">
    <location>
        <begin position="150"/>
        <end position="202"/>
    </location>
</feature>
<evidence type="ECO:0000256" key="2">
    <source>
        <dbReference type="ARBA" id="ARBA00022884"/>
    </source>
</evidence>
<keyword evidence="4" id="KW-0175">Coiled coil</keyword>
<organism evidence="9 10">
    <name type="scientific">Cherax quadricarinatus</name>
    <name type="common">Australian red claw crayfish</name>
    <dbReference type="NCBI Taxonomy" id="27406"/>
    <lineage>
        <taxon>Eukaryota</taxon>
        <taxon>Metazoa</taxon>
        <taxon>Ecdysozoa</taxon>
        <taxon>Arthropoda</taxon>
        <taxon>Crustacea</taxon>
        <taxon>Multicrustacea</taxon>
        <taxon>Malacostraca</taxon>
        <taxon>Eumalacostraca</taxon>
        <taxon>Eucarida</taxon>
        <taxon>Decapoda</taxon>
        <taxon>Pleocyemata</taxon>
        <taxon>Astacidea</taxon>
        <taxon>Parastacoidea</taxon>
        <taxon>Parastacidae</taxon>
        <taxon>Cherax</taxon>
    </lineage>
</organism>
<dbReference type="FunFam" id="2.40.290.10:FF:000002">
    <property type="entry name" value="Spen family transcriptional repressor"/>
    <property type="match status" value="1"/>
</dbReference>
<feature type="compositionally biased region" description="Low complexity" evidence="7">
    <location>
        <begin position="74"/>
        <end position="83"/>
    </location>
</feature>
<keyword evidence="5" id="KW-0804">Transcription</keyword>
<keyword evidence="10" id="KW-1185">Reference proteome</keyword>
<dbReference type="Pfam" id="PF07744">
    <property type="entry name" value="SPOC"/>
    <property type="match status" value="1"/>
</dbReference>
<evidence type="ECO:0000256" key="5">
    <source>
        <dbReference type="ARBA" id="ARBA00023163"/>
    </source>
</evidence>
<feature type="domain" description="SPOC" evidence="8">
    <location>
        <begin position="277"/>
        <end position="444"/>
    </location>
</feature>
<dbReference type="GO" id="GO:0003723">
    <property type="term" value="F:RNA binding"/>
    <property type="evidence" value="ECO:0007669"/>
    <property type="project" value="UniProtKB-KW"/>
</dbReference>
<evidence type="ECO:0000313" key="9">
    <source>
        <dbReference type="EMBL" id="KAK8723077.1"/>
    </source>
</evidence>
<dbReference type="Proteomes" id="UP001445076">
    <property type="component" value="Unassembled WGS sequence"/>
</dbReference>
<accession>A0AAW0W1D4</accession>
<evidence type="ECO:0000256" key="4">
    <source>
        <dbReference type="ARBA" id="ARBA00023054"/>
    </source>
</evidence>
<feature type="region of interest" description="Disordered" evidence="7">
    <location>
        <begin position="72"/>
        <end position="103"/>
    </location>
</feature>
<keyword evidence="2" id="KW-0694">RNA-binding</keyword>
<dbReference type="CDD" id="cd21543">
    <property type="entry name" value="SPOC_SHARP"/>
    <property type="match status" value="1"/>
</dbReference>
<protein>
    <recommendedName>
        <fullName evidence="8">SPOC domain-containing protein</fullName>
    </recommendedName>
</protein>
<dbReference type="GO" id="GO:0005634">
    <property type="term" value="C:nucleus"/>
    <property type="evidence" value="ECO:0007669"/>
    <property type="project" value="UniProtKB-SubCell"/>
</dbReference>
<keyword evidence="3" id="KW-0805">Transcription regulation</keyword>
<gene>
    <name evidence="9" type="ORF">OTU49_011829</name>
</gene>
<dbReference type="SUPFAM" id="SSF100939">
    <property type="entry name" value="SPOC domain-like"/>
    <property type="match status" value="1"/>
</dbReference>